<evidence type="ECO:0000313" key="2">
    <source>
        <dbReference type="EMBL" id="CEK74464.1"/>
    </source>
</evidence>
<feature type="non-terminal residue" evidence="2">
    <location>
        <position position="1"/>
    </location>
</feature>
<proteinExistence type="predicted"/>
<evidence type="ECO:0000256" key="1">
    <source>
        <dbReference type="SAM" id="MobiDB-lite"/>
    </source>
</evidence>
<accession>A0A0B7A0R1</accession>
<organism evidence="2">
    <name type="scientific">Arion vulgaris</name>
    <dbReference type="NCBI Taxonomy" id="1028688"/>
    <lineage>
        <taxon>Eukaryota</taxon>
        <taxon>Metazoa</taxon>
        <taxon>Spiralia</taxon>
        <taxon>Lophotrochozoa</taxon>
        <taxon>Mollusca</taxon>
        <taxon>Gastropoda</taxon>
        <taxon>Heterobranchia</taxon>
        <taxon>Euthyneura</taxon>
        <taxon>Panpulmonata</taxon>
        <taxon>Eupulmonata</taxon>
        <taxon>Stylommatophora</taxon>
        <taxon>Helicina</taxon>
        <taxon>Arionoidea</taxon>
        <taxon>Arionidae</taxon>
        <taxon>Arion</taxon>
    </lineage>
</organism>
<gene>
    <name evidence="2" type="primary">ORF91181</name>
</gene>
<name>A0A0B7A0R1_9EUPU</name>
<sequence length="431" mass="47912">PYVSPRGREELKLHATGSWNADDPFGHVSGYVEGRKWKTEKVLCDQESSLKHSSKLEDSSCNSSCSEDNYSDVSNITVSSYAPRKTKLVKKHSDKPASVKRSVTSYLRQVSGTMNSETNSSTKTTEQHVDSTLENVDCLDSGDLTSRQDSSDNNLTRLSIANIARTCESVNNVETGNDWWAAYNINTTRGREVESVMTDNRDRQARLEQDISVAKPLTVNIPLISAGKHGQEKLRKLSQTSPVLLTRSPNGSPILSPRETVQTLDSGMNENQIDENMNQTNIGEEHTKQYLRGVISSENNEHHQCHEREEEEGKMPSFTGNLEHDNSVTSVVAYDTTQCFLSGGQYLTNGKTLQTGQYYESVSQPCEHVQSKSHVTEVGVVLKMNDVSENTDTQFEGARISSTDNLENRKCKLDNFPFSENLGISSEAVEI</sequence>
<dbReference type="EMBL" id="HACG01027599">
    <property type="protein sequence ID" value="CEK74464.1"/>
    <property type="molecule type" value="Transcribed_RNA"/>
</dbReference>
<feature type="region of interest" description="Disordered" evidence="1">
    <location>
        <begin position="110"/>
        <end position="130"/>
    </location>
</feature>
<protein>
    <submittedName>
        <fullName evidence="2">Uncharacterized protein</fullName>
    </submittedName>
</protein>
<dbReference type="AlphaFoldDB" id="A0A0B7A0R1"/>
<feature type="non-terminal residue" evidence="2">
    <location>
        <position position="431"/>
    </location>
</feature>
<reference evidence="2" key="1">
    <citation type="submission" date="2014-12" db="EMBL/GenBank/DDBJ databases">
        <title>Insight into the proteome of Arion vulgaris.</title>
        <authorList>
            <person name="Aradska J."/>
            <person name="Bulat T."/>
            <person name="Smidak R."/>
            <person name="Sarate P."/>
            <person name="Gangsoo J."/>
            <person name="Sialana F."/>
            <person name="Bilban M."/>
            <person name="Lubec G."/>
        </authorList>
    </citation>
    <scope>NUCLEOTIDE SEQUENCE</scope>
    <source>
        <tissue evidence="2">Skin</tissue>
    </source>
</reference>
<feature type="compositionally biased region" description="Low complexity" evidence="1">
    <location>
        <begin position="113"/>
        <end position="124"/>
    </location>
</feature>